<dbReference type="Gene3D" id="1.10.10.10">
    <property type="entry name" value="Winged helix-like DNA-binding domain superfamily/Winged helix DNA-binding domain"/>
    <property type="match status" value="1"/>
</dbReference>
<sequence>MKFEDIYQFFEEPPPIYLNKELAVCYVLSVLTRHDSYGTELIHAIEQDYANYRLSDTVLYSALKFLENQAAIMGYWKKVEGRGRPRRMYRLRPDWQMKARELADLWQRYMTGQQKAQQRNIVQPTAQNITQVPPNGTISTQSQRLRSLGRTTV</sequence>
<proteinExistence type="predicted"/>
<dbReference type="AlphaFoldDB" id="A0A0P7Z219"/>
<feature type="region of interest" description="Disordered" evidence="1">
    <location>
        <begin position="129"/>
        <end position="153"/>
    </location>
</feature>
<evidence type="ECO:0000313" key="4">
    <source>
        <dbReference type="Proteomes" id="UP000050465"/>
    </source>
</evidence>
<dbReference type="STRING" id="1666911.HLUCCA11_03705"/>
<dbReference type="PATRIC" id="fig|1666911.3.peg.3596"/>
<name>A0A0P7Z219_9CYAN</name>
<evidence type="ECO:0000256" key="1">
    <source>
        <dbReference type="SAM" id="MobiDB-lite"/>
    </source>
</evidence>
<dbReference type="InterPro" id="IPR036388">
    <property type="entry name" value="WH-like_DNA-bd_sf"/>
</dbReference>
<feature type="domain" description="Transcription regulator PadR N-terminal" evidence="2">
    <location>
        <begin position="27"/>
        <end position="92"/>
    </location>
</feature>
<dbReference type="InterPro" id="IPR005149">
    <property type="entry name" value="Tscrpt_reg_PadR_N"/>
</dbReference>
<accession>A0A0P7Z219</accession>
<dbReference type="InterPro" id="IPR036390">
    <property type="entry name" value="WH_DNA-bd_sf"/>
</dbReference>
<protein>
    <submittedName>
        <fullName evidence="3">Putative transcriptional regulator</fullName>
    </submittedName>
</protein>
<dbReference type="Proteomes" id="UP000050465">
    <property type="component" value="Unassembled WGS sequence"/>
</dbReference>
<reference evidence="3 4" key="1">
    <citation type="submission" date="2015-09" db="EMBL/GenBank/DDBJ databases">
        <title>Identification and resolution of microdiversity through metagenomic sequencing of parallel consortia.</title>
        <authorList>
            <person name="Nelson W.C."/>
            <person name="Romine M.F."/>
            <person name="Lindemann S.R."/>
        </authorList>
    </citation>
    <scope>NUCLEOTIDE SEQUENCE [LARGE SCALE GENOMIC DNA]</scope>
    <source>
        <strain evidence="3">Ana</strain>
    </source>
</reference>
<dbReference type="EMBL" id="LJZR01000003">
    <property type="protein sequence ID" value="KPQ37035.1"/>
    <property type="molecule type" value="Genomic_DNA"/>
</dbReference>
<comment type="caution">
    <text evidence="3">The sequence shown here is derived from an EMBL/GenBank/DDBJ whole genome shotgun (WGS) entry which is preliminary data.</text>
</comment>
<gene>
    <name evidence="3" type="ORF">HLUCCA11_03705</name>
</gene>
<evidence type="ECO:0000259" key="2">
    <source>
        <dbReference type="Pfam" id="PF03551"/>
    </source>
</evidence>
<evidence type="ECO:0000313" key="3">
    <source>
        <dbReference type="EMBL" id="KPQ37035.1"/>
    </source>
</evidence>
<dbReference type="Pfam" id="PF03551">
    <property type="entry name" value="PadR"/>
    <property type="match status" value="1"/>
</dbReference>
<organism evidence="3 4">
    <name type="scientific">Phormidesmis priestleyi Ana</name>
    <dbReference type="NCBI Taxonomy" id="1666911"/>
    <lineage>
        <taxon>Bacteria</taxon>
        <taxon>Bacillati</taxon>
        <taxon>Cyanobacteriota</taxon>
        <taxon>Cyanophyceae</taxon>
        <taxon>Leptolyngbyales</taxon>
        <taxon>Leptolyngbyaceae</taxon>
        <taxon>Phormidesmis</taxon>
    </lineage>
</organism>
<dbReference type="SUPFAM" id="SSF46785">
    <property type="entry name" value="Winged helix' DNA-binding domain"/>
    <property type="match status" value="1"/>
</dbReference>